<comment type="subcellular location">
    <subcellularLocation>
        <location evidence="2">Cell inner membrane</location>
    </subcellularLocation>
</comment>
<dbReference type="GO" id="GO:0016740">
    <property type="term" value="F:transferase activity"/>
    <property type="evidence" value="ECO:0007669"/>
    <property type="project" value="UniProtKB-KW"/>
</dbReference>
<evidence type="ECO:0000256" key="8">
    <source>
        <dbReference type="ARBA" id="ARBA00022679"/>
    </source>
</evidence>
<dbReference type="PIRSF" id="PIRSF006268">
    <property type="entry name" value="ApbE"/>
    <property type="match status" value="1"/>
</dbReference>
<evidence type="ECO:0000256" key="7">
    <source>
        <dbReference type="ARBA" id="ARBA00022630"/>
    </source>
</evidence>
<keyword evidence="5" id="KW-1003">Cell membrane</keyword>
<dbReference type="PANTHER" id="PTHR30040:SF2">
    <property type="entry name" value="FAD:PROTEIN FMN TRANSFERASE"/>
    <property type="match status" value="1"/>
</dbReference>
<dbReference type="AlphaFoldDB" id="A0A0F9BVR0"/>
<evidence type="ECO:0000256" key="13">
    <source>
        <dbReference type="ARBA" id="ARBA00023136"/>
    </source>
</evidence>
<keyword evidence="13" id="KW-0472">Membrane</keyword>
<keyword evidence="8" id="KW-0808">Transferase</keyword>
<evidence type="ECO:0000256" key="16">
    <source>
        <dbReference type="ARBA" id="ARBA00031306"/>
    </source>
</evidence>
<keyword evidence="9" id="KW-0479">Metal-binding</keyword>
<proteinExistence type="predicted"/>
<dbReference type="PANTHER" id="PTHR30040">
    <property type="entry name" value="THIAMINE BIOSYNTHESIS LIPOPROTEIN APBE"/>
    <property type="match status" value="1"/>
</dbReference>
<gene>
    <name evidence="18" type="ORF">LCGC14_2742680</name>
</gene>
<dbReference type="GO" id="GO:0046872">
    <property type="term" value="F:metal ion binding"/>
    <property type="evidence" value="ECO:0007669"/>
    <property type="project" value="UniProtKB-KW"/>
</dbReference>
<comment type="catalytic activity">
    <reaction evidence="17">
        <text>L-threonyl-[protein] + FAD = FMN-L-threonyl-[protein] + AMP + H(+)</text>
        <dbReference type="Rhea" id="RHEA:36847"/>
        <dbReference type="Rhea" id="RHEA-COMP:11060"/>
        <dbReference type="Rhea" id="RHEA-COMP:11061"/>
        <dbReference type="ChEBI" id="CHEBI:15378"/>
        <dbReference type="ChEBI" id="CHEBI:30013"/>
        <dbReference type="ChEBI" id="CHEBI:57692"/>
        <dbReference type="ChEBI" id="CHEBI:74257"/>
        <dbReference type="ChEBI" id="CHEBI:456215"/>
        <dbReference type="EC" id="2.7.1.180"/>
    </reaction>
</comment>
<evidence type="ECO:0000256" key="6">
    <source>
        <dbReference type="ARBA" id="ARBA00022519"/>
    </source>
</evidence>
<organism evidence="18">
    <name type="scientific">marine sediment metagenome</name>
    <dbReference type="NCBI Taxonomy" id="412755"/>
    <lineage>
        <taxon>unclassified sequences</taxon>
        <taxon>metagenomes</taxon>
        <taxon>ecological metagenomes</taxon>
    </lineage>
</organism>
<comment type="cofactor">
    <cofactor evidence="1">
        <name>Mg(2+)</name>
        <dbReference type="ChEBI" id="CHEBI:18420"/>
    </cofactor>
</comment>
<keyword evidence="11" id="KW-0274">FAD</keyword>
<dbReference type="InterPro" id="IPR003374">
    <property type="entry name" value="ApbE-like_sf"/>
</dbReference>
<sequence length="358" mass="38896">MVAKGIKPSIKIIRTGPRASFLVACVLFITGLQGCAEKPEQLVFSGLVMGTTYQVKIVPNNIVVSNNLADQIHERLQSLDATFTTYQKTSELMKLNQSPINQPLVVSEELFEVLTITKKIYQETNGAFDPTVGALVNLWGFGPDYMDQVIPPSEAIAQHLSSVGLNHLLLDKQASTATRQSDIHLDLSAVAKGYAVDEVAELLASHGIENYLVEVGGELRLNGHKANGERWRIAIEQPFPGQSGGQEDAVQEVLALENVAVATSGDYRNYFEKGGKRYSHTIDPRTGYPIDHNLASVTVIAQTAARADALATAMMVLGPEGALTLAEQNDLAVYLLVKRVDGFEPKTTTVFSQYLLGE</sequence>
<evidence type="ECO:0000256" key="15">
    <source>
        <dbReference type="ARBA" id="ARBA00023288"/>
    </source>
</evidence>
<keyword evidence="14" id="KW-0564">Palmitate</keyword>
<evidence type="ECO:0000256" key="11">
    <source>
        <dbReference type="ARBA" id="ARBA00022827"/>
    </source>
</evidence>
<dbReference type="Gene3D" id="3.10.520.10">
    <property type="entry name" value="ApbE-like domains"/>
    <property type="match status" value="1"/>
</dbReference>
<accession>A0A0F9BVR0</accession>
<keyword evidence="6" id="KW-0997">Cell inner membrane</keyword>
<evidence type="ECO:0000256" key="3">
    <source>
        <dbReference type="ARBA" id="ARBA00011955"/>
    </source>
</evidence>
<evidence type="ECO:0000256" key="9">
    <source>
        <dbReference type="ARBA" id="ARBA00022723"/>
    </source>
</evidence>
<evidence type="ECO:0000256" key="4">
    <source>
        <dbReference type="ARBA" id="ARBA00016337"/>
    </source>
</evidence>
<dbReference type="SUPFAM" id="SSF143631">
    <property type="entry name" value="ApbE-like"/>
    <property type="match status" value="1"/>
</dbReference>
<keyword evidence="15" id="KW-0449">Lipoprotein</keyword>
<evidence type="ECO:0000256" key="14">
    <source>
        <dbReference type="ARBA" id="ARBA00023139"/>
    </source>
</evidence>
<dbReference type="PROSITE" id="PS51257">
    <property type="entry name" value="PROKAR_LIPOPROTEIN"/>
    <property type="match status" value="1"/>
</dbReference>
<dbReference type="GO" id="GO:0005886">
    <property type="term" value="C:plasma membrane"/>
    <property type="evidence" value="ECO:0007669"/>
    <property type="project" value="UniProtKB-SubCell"/>
</dbReference>
<evidence type="ECO:0000256" key="2">
    <source>
        <dbReference type="ARBA" id="ARBA00004533"/>
    </source>
</evidence>
<name>A0A0F9BVR0_9ZZZZ</name>
<keyword evidence="7" id="KW-0285">Flavoprotein</keyword>
<evidence type="ECO:0000256" key="12">
    <source>
        <dbReference type="ARBA" id="ARBA00022842"/>
    </source>
</evidence>
<evidence type="ECO:0000256" key="17">
    <source>
        <dbReference type="ARBA" id="ARBA00048540"/>
    </source>
</evidence>
<dbReference type="EMBL" id="LAZR01049931">
    <property type="protein sequence ID" value="KKK88486.1"/>
    <property type="molecule type" value="Genomic_DNA"/>
</dbReference>
<keyword evidence="12" id="KW-0460">Magnesium</keyword>
<dbReference type="InterPro" id="IPR024932">
    <property type="entry name" value="ApbE"/>
</dbReference>
<dbReference type="FunFam" id="3.10.520.10:FF:000001">
    <property type="entry name" value="FAD:protein FMN transferase"/>
    <property type="match status" value="1"/>
</dbReference>
<protein>
    <recommendedName>
        <fullName evidence="4">FAD:protein FMN transferase</fullName>
        <ecNumber evidence="3">2.7.1.180</ecNumber>
    </recommendedName>
    <alternativeName>
        <fullName evidence="16">Flavin transferase</fullName>
    </alternativeName>
</protein>
<comment type="caution">
    <text evidence="18">The sequence shown here is derived from an EMBL/GenBank/DDBJ whole genome shotgun (WGS) entry which is preliminary data.</text>
</comment>
<dbReference type="EC" id="2.7.1.180" evidence="3"/>
<keyword evidence="10" id="KW-0732">Signal</keyword>
<evidence type="ECO:0000256" key="10">
    <source>
        <dbReference type="ARBA" id="ARBA00022729"/>
    </source>
</evidence>
<dbReference type="Pfam" id="PF02424">
    <property type="entry name" value="ApbE"/>
    <property type="match status" value="1"/>
</dbReference>
<reference evidence="18" key="1">
    <citation type="journal article" date="2015" name="Nature">
        <title>Complex archaea that bridge the gap between prokaryotes and eukaryotes.</title>
        <authorList>
            <person name="Spang A."/>
            <person name="Saw J.H."/>
            <person name="Jorgensen S.L."/>
            <person name="Zaremba-Niedzwiedzka K."/>
            <person name="Martijn J."/>
            <person name="Lind A.E."/>
            <person name="van Eijk R."/>
            <person name="Schleper C."/>
            <person name="Guy L."/>
            <person name="Ettema T.J."/>
        </authorList>
    </citation>
    <scope>NUCLEOTIDE SEQUENCE</scope>
</reference>
<evidence type="ECO:0000313" key="18">
    <source>
        <dbReference type="EMBL" id="KKK88486.1"/>
    </source>
</evidence>
<evidence type="ECO:0000256" key="1">
    <source>
        <dbReference type="ARBA" id="ARBA00001946"/>
    </source>
</evidence>
<evidence type="ECO:0000256" key="5">
    <source>
        <dbReference type="ARBA" id="ARBA00022475"/>
    </source>
</evidence>